<dbReference type="PhylomeDB" id="T1IVJ6"/>
<evidence type="ECO:0000313" key="4">
    <source>
        <dbReference type="EnsemblMetazoa" id="SMAR005194-PA"/>
    </source>
</evidence>
<accession>T1IVJ6</accession>
<dbReference type="PANTHER" id="PTHR22769">
    <property type="entry name" value="MUTT/NUDIX HYDROLASE"/>
    <property type="match status" value="1"/>
</dbReference>
<dbReference type="InterPro" id="IPR000086">
    <property type="entry name" value="NUDIX_hydrolase_dom"/>
</dbReference>
<name>T1IVJ6_STRMM</name>
<sequence>MEKIESQVQLLLRGEVAADDPIQCDFSLATQNEFAGKIRSLKRDIPFLTSQPLYFASAVSKGVAPVVTDQFRPVLMNNVTYIVCAVIINDDDEVLMVQEAKSSYSGTWYLPAGRMEPGETIEEAAEREVLEETGLQFRANSILIVECAHGSWVRFVLMGDVIGWSEFRHRTIKKLQFYFVDAFILGGKLKTTAEADAESLQAMWVANVPGKTLRSNDILPLIDHGFVYKRTRENSPWHEPFLPVLYPHSRQYMRTIIIVRKRVNNNVHVLVSEKSSPHLPICELSPAHSVYSTLKKFMQNTFPVALPPHKPHGILALEHCGKPTAENDGFCLTLLISVRQALEDVRLIDGFTWLEVNEAIGANLLQRMDKNMTVMLHVLR</sequence>
<dbReference type="GO" id="GO:0044716">
    <property type="term" value="F:8-oxo-GDP phosphatase activity"/>
    <property type="evidence" value="ECO:0007669"/>
    <property type="project" value="TreeGrafter"/>
</dbReference>
<dbReference type="Proteomes" id="UP000014500">
    <property type="component" value="Unassembled WGS sequence"/>
</dbReference>
<organism evidence="4 5">
    <name type="scientific">Strigamia maritima</name>
    <name type="common">European centipede</name>
    <name type="synonym">Geophilus maritimus</name>
    <dbReference type="NCBI Taxonomy" id="126957"/>
    <lineage>
        <taxon>Eukaryota</taxon>
        <taxon>Metazoa</taxon>
        <taxon>Ecdysozoa</taxon>
        <taxon>Arthropoda</taxon>
        <taxon>Myriapoda</taxon>
        <taxon>Chilopoda</taxon>
        <taxon>Pleurostigmophora</taxon>
        <taxon>Geophilomorpha</taxon>
        <taxon>Linotaeniidae</taxon>
        <taxon>Strigamia</taxon>
    </lineage>
</organism>
<dbReference type="STRING" id="126957.T1IVJ6"/>
<dbReference type="Gene3D" id="3.90.79.10">
    <property type="entry name" value="Nucleoside Triphosphate Pyrophosphohydrolase"/>
    <property type="match status" value="1"/>
</dbReference>
<dbReference type="GO" id="GO:0044715">
    <property type="term" value="F:8-oxo-dGDP phosphatase activity"/>
    <property type="evidence" value="ECO:0007669"/>
    <property type="project" value="TreeGrafter"/>
</dbReference>
<protein>
    <recommendedName>
        <fullName evidence="3">Nudix hydrolase domain-containing protein</fullName>
    </recommendedName>
</protein>
<dbReference type="PROSITE" id="PS51462">
    <property type="entry name" value="NUDIX"/>
    <property type="match status" value="1"/>
</dbReference>
<reference evidence="5" key="1">
    <citation type="submission" date="2011-05" db="EMBL/GenBank/DDBJ databases">
        <authorList>
            <person name="Richards S.R."/>
            <person name="Qu J."/>
            <person name="Jiang H."/>
            <person name="Jhangiani S.N."/>
            <person name="Agravi P."/>
            <person name="Goodspeed R."/>
            <person name="Gross S."/>
            <person name="Mandapat C."/>
            <person name="Jackson L."/>
            <person name="Mathew T."/>
            <person name="Pu L."/>
            <person name="Thornton R."/>
            <person name="Saada N."/>
            <person name="Wilczek-Boney K.B."/>
            <person name="Lee S."/>
            <person name="Kovar C."/>
            <person name="Wu Y."/>
            <person name="Scherer S.E."/>
            <person name="Worley K.C."/>
            <person name="Muzny D.M."/>
            <person name="Gibbs R."/>
        </authorList>
    </citation>
    <scope>NUCLEOTIDE SEQUENCE</scope>
    <source>
        <strain evidence="5">Brora</strain>
    </source>
</reference>
<comment type="similarity">
    <text evidence="2">Belongs to the Nudix hydrolase family.</text>
</comment>
<evidence type="ECO:0000256" key="1">
    <source>
        <dbReference type="ARBA" id="ARBA00022801"/>
    </source>
</evidence>
<dbReference type="EMBL" id="JH431584">
    <property type="status" value="NOT_ANNOTATED_CDS"/>
    <property type="molecule type" value="Genomic_DNA"/>
</dbReference>
<proteinExistence type="inferred from homology"/>
<dbReference type="SUPFAM" id="SSF55811">
    <property type="entry name" value="Nudix"/>
    <property type="match status" value="1"/>
</dbReference>
<feature type="domain" description="Nudix hydrolase" evidence="3">
    <location>
        <begin position="78"/>
        <end position="226"/>
    </location>
</feature>
<dbReference type="AlphaFoldDB" id="T1IVJ6"/>
<dbReference type="PROSITE" id="PS00893">
    <property type="entry name" value="NUDIX_BOX"/>
    <property type="match status" value="1"/>
</dbReference>
<evidence type="ECO:0000256" key="2">
    <source>
        <dbReference type="RuleBase" id="RU003476"/>
    </source>
</evidence>
<dbReference type="InterPro" id="IPR020084">
    <property type="entry name" value="NUDIX_hydrolase_CS"/>
</dbReference>
<dbReference type="PANTHER" id="PTHR22769:SF56">
    <property type="entry name" value="8-OXO-DGDP PHOSPHATASE NUDT18"/>
    <property type="match status" value="1"/>
</dbReference>
<keyword evidence="1 2" id="KW-0378">Hydrolase</keyword>
<dbReference type="eggNOG" id="KOG0648">
    <property type="taxonomic scope" value="Eukaryota"/>
</dbReference>
<dbReference type="EnsemblMetazoa" id="SMAR005194-RA">
    <property type="protein sequence ID" value="SMAR005194-PA"/>
    <property type="gene ID" value="SMAR005194"/>
</dbReference>
<dbReference type="OMA" id="FPTCEIN"/>
<keyword evidence="5" id="KW-1185">Reference proteome</keyword>
<reference evidence="4" key="2">
    <citation type="submission" date="2015-02" db="UniProtKB">
        <authorList>
            <consortium name="EnsemblMetazoa"/>
        </authorList>
    </citation>
    <scope>IDENTIFICATION</scope>
</reference>
<dbReference type="HOGENOM" id="CLU_061042_1_0_1"/>
<dbReference type="InterPro" id="IPR020476">
    <property type="entry name" value="Nudix_hydrolase"/>
</dbReference>
<dbReference type="PRINTS" id="PR00502">
    <property type="entry name" value="NUDIXFAMILY"/>
</dbReference>
<evidence type="ECO:0000259" key="3">
    <source>
        <dbReference type="PROSITE" id="PS51462"/>
    </source>
</evidence>
<dbReference type="Pfam" id="PF00293">
    <property type="entry name" value="NUDIX"/>
    <property type="match status" value="1"/>
</dbReference>
<evidence type="ECO:0000313" key="5">
    <source>
        <dbReference type="Proteomes" id="UP000014500"/>
    </source>
</evidence>
<dbReference type="InterPro" id="IPR015797">
    <property type="entry name" value="NUDIX_hydrolase-like_dom_sf"/>
</dbReference>